<evidence type="ECO:0000256" key="2">
    <source>
        <dbReference type="ARBA" id="ARBA00005189"/>
    </source>
</evidence>
<evidence type="ECO:0000256" key="4">
    <source>
        <dbReference type="ARBA" id="ARBA00022490"/>
    </source>
</evidence>
<dbReference type="InterPro" id="IPR000907">
    <property type="entry name" value="LipOase"/>
</dbReference>
<evidence type="ECO:0000256" key="7">
    <source>
        <dbReference type="ARBA" id="ARBA00023002"/>
    </source>
</evidence>
<feature type="binding site" evidence="10">
    <location>
        <position position="365"/>
    </location>
    <ligand>
        <name>Fe cation</name>
        <dbReference type="ChEBI" id="CHEBI:24875"/>
        <note>catalytic</note>
    </ligand>
</feature>
<dbReference type="Gene3D" id="1.20.245.10">
    <property type="entry name" value="Lipoxygenase-1, Domain 5"/>
    <property type="match status" value="1"/>
</dbReference>
<dbReference type="InterPro" id="IPR036392">
    <property type="entry name" value="PLAT/LH2_dom_sf"/>
</dbReference>
<dbReference type="OrthoDB" id="407298at2759"/>
<dbReference type="InterPro" id="IPR036226">
    <property type="entry name" value="LipOase_C_sf"/>
</dbReference>
<dbReference type="Ensembl" id="ENSGMOT00000016041.2">
    <property type="protein sequence ID" value="ENSGMOP00000015642.2"/>
    <property type="gene ID" value="ENSGMOG00000014351.2"/>
</dbReference>
<evidence type="ECO:0000256" key="10">
    <source>
        <dbReference type="PIRSR" id="PIRSR601885-1"/>
    </source>
</evidence>
<keyword evidence="7 14" id="KW-0560">Oxidoreductase</keyword>
<dbReference type="InterPro" id="IPR020834">
    <property type="entry name" value="LipOase_CS"/>
</dbReference>
<dbReference type="GO" id="GO:0005506">
    <property type="term" value="F:iron ion binding"/>
    <property type="evidence" value="ECO:0007669"/>
    <property type="project" value="InterPro"/>
</dbReference>
<comment type="subcellular location">
    <subcellularLocation>
        <location evidence="1">Cytoplasm</location>
    </subcellularLocation>
</comment>
<evidence type="ECO:0000256" key="8">
    <source>
        <dbReference type="ARBA" id="ARBA00023004"/>
    </source>
</evidence>
<dbReference type="Gene3D" id="2.60.60.20">
    <property type="entry name" value="PLAT/LH2 domain"/>
    <property type="match status" value="1"/>
</dbReference>
<protein>
    <submittedName>
        <fullName evidence="17">Arachidonate 15-lipoxygenase B-like</fullName>
    </submittedName>
</protein>
<evidence type="ECO:0000259" key="16">
    <source>
        <dbReference type="PROSITE" id="PS51393"/>
    </source>
</evidence>
<evidence type="ECO:0000256" key="9">
    <source>
        <dbReference type="ARBA" id="ARBA00023098"/>
    </source>
</evidence>
<feature type="binding site" evidence="10">
    <location>
        <position position="370"/>
    </location>
    <ligand>
        <name>Fe cation</name>
        <dbReference type="ChEBI" id="CHEBI:24875"/>
        <note>catalytic</note>
    </ligand>
</feature>
<dbReference type="PROSITE" id="PS51393">
    <property type="entry name" value="LIPOXYGENASE_3"/>
    <property type="match status" value="1"/>
</dbReference>
<feature type="binding site" evidence="10">
    <location>
        <position position="668"/>
    </location>
    <ligand>
        <name>Fe cation</name>
        <dbReference type="ChEBI" id="CHEBI:24875"/>
        <note>catalytic</note>
    </ligand>
</feature>
<organism evidence="17 18">
    <name type="scientific">Gadus morhua</name>
    <name type="common">Atlantic cod</name>
    <dbReference type="NCBI Taxonomy" id="8049"/>
    <lineage>
        <taxon>Eukaryota</taxon>
        <taxon>Metazoa</taxon>
        <taxon>Chordata</taxon>
        <taxon>Craniata</taxon>
        <taxon>Vertebrata</taxon>
        <taxon>Euteleostomi</taxon>
        <taxon>Actinopterygii</taxon>
        <taxon>Neopterygii</taxon>
        <taxon>Teleostei</taxon>
        <taxon>Neoteleostei</taxon>
        <taxon>Acanthomorphata</taxon>
        <taxon>Zeiogadaria</taxon>
        <taxon>Gadariae</taxon>
        <taxon>Gadiformes</taxon>
        <taxon>Gadoidei</taxon>
        <taxon>Gadidae</taxon>
        <taxon>Gadus</taxon>
    </lineage>
</organism>
<keyword evidence="6 14" id="KW-0223">Dioxygenase</keyword>
<dbReference type="GO" id="GO:0016702">
    <property type="term" value="F:oxidoreductase activity, acting on single donors with incorporation of molecular oxygen, incorporation of two atoms of oxygen"/>
    <property type="evidence" value="ECO:0007669"/>
    <property type="project" value="InterPro"/>
</dbReference>
<comment type="cofactor">
    <cofactor evidence="10">
        <name>Fe cation</name>
        <dbReference type="ChEBI" id="CHEBI:24875"/>
    </cofactor>
    <text evidence="10">Binds 1 Fe cation per subunit.</text>
</comment>
<reference evidence="17" key="1">
    <citation type="submission" date="2025-08" db="UniProtKB">
        <authorList>
            <consortium name="Ensembl"/>
        </authorList>
    </citation>
    <scope>IDENTIFICATION</scope>
</reference>
<reference evidence="17" key="2">
    <citation type="submission" date="2025-09" db="UniProtKB">
        <authorList>
            <consortium name="Ensembl"/>
        </authorList>
    </citation>
    <scope>IDENTIFICATION</scope>
</reference>
<dbReference type="Pfam" id="PF01477">
    <property type="entry name" value="PLAT"/>
    <property type="match status" value="1"/>
</dbReference>
<dbReference type="GO" id="GO:0005737">
    <property type="term" value="C:cytoplasm"/>
    <property type="evidence" value="ECO:0007669"/>
    <property type="project" value="UniProtKB-SubCell"/>
</dbReference>
<evidence type="ECO:0000313" key="17">
    <source>
        <dbReference type="Ensembl" id="ENSGMOP00000015642.2"/>
    </source>
</evidence>
<dbReference type="InterPro" id="IPR020833">
    <property type="entry name" value="LipOase_Fe_BS"/>
</dbReference>
<dbReference type="PROSITE" id="PS00081">
    <property type="entry name" value="LIPOXYGENASE_2"/>
    <property type="match status" value="1"/>
</dbReference>
<evidence type="ECO:0000256" key="11">
    <source>
        <dbReference type="PIRSR" id="PIRSR601885-2"/>
    </source>
</evidence>
<evidence type="ECO:0000256" key="13">
    <source>
        <dbReference type="PROSITE-ProRule" id="PRU00152"/>
    </source>
</evidence>
<accession>A0A8C4ZN36</accession>
<dbReference type="Gene3D" id="3.10.450.60">
    <property type="match status" value="1"/>
</dbReference>
<feature type="domain" description="Lipoxygenase" evidence="16">
    <location>
        <begin position="119"/>
        <end position="668"/>
    </location>
</feature>
<sequence>MPKYKGVITTEDRLLASTWDHVHIKLVGTEGESRRKALSTGHFLFKAGSVLKFELDCKKSIGKLVLIELKKNPRLLLPQDPWFPAKVELKSPEGETFLFPIHRWITNKEVQQFREATACLVFDDIQPYTSQSRTKELKLRKEQYCWSIYAEGIPHCMKVHCVHSLPDEVRFSFTKEVEFGLNALQGMIELKLHRLADCKEKWSSIDAIGKVFRHKQTTLSEYVQQNWMKDSLFGYQFLNGVNPMVIRRCSVLPENFPVTDQMVFLHGGRSLAEEMQSGNIFLCDYKLLDGLKANMVNGKQQYLMAPLVLLHKTPEDQLMPLAIQLKQEPSKDNPIFCPTDSEYDWLLAKMFVRSADFQDHQLISHLLRTHLLAEVFSVSLLRNLPMVHPLYKLLVPHTRYTLQINALARNLLISDSGYFNKFTASGGQAMQTILQRATSSITYTSLCIRDDIKERGLESVPHFYYRDDGFHLWDITNRFVQGVLGYYYKDDSDVQRDTELQTWVLDIFKHGFLSRPESGMLQKFNTVAELVKFVTMVIFTGSAQHAAVNSGQFDYGSWMPNTPPTLQRPPPTTKGTADERSLLETLPDINVTVHGMAIMWLLSKQSSDFVPLGHYPEEHFSERVPRQHMEIFKGELGLLSALIEARNLNLEIPCTFLDPPFLENSVAI</sequence>
<evidence type="ECO:0000256" key="14">
    <source>
        <dbReference type="RuleBase" id="RU003974"/>
    </source>
</evidence>
<dbReference type="PANTHER" id="PTHR11771">
    <property type="entry name" value="LIPOXYGENASE"/>
    <property type="match status" value="1"/>
</dbReference>
<comment type="pathway">
    <text evidence="2">Lipid metabolism.</text>
</comment>
<dbReference type="Proteomes" id="UP000694546">
    <property type="component" value="Chromosome 23"/>
</dbReference>
<evidence type="ECO:0000256" key="5">
    <source>
        <dbReference type="ARBA" id="ARBA00022723"/>
    </source>
</evidence>
<dbReference type="PRINTS" id="PR00467">
    <property type="entry name" value="MAMLPOXGNASE"/>
</dbReference>
<keyword evidence="4" id="KW-0963">Cytoplasm</keyword>
<keyword evidence="8 10" id="KW-0408">Iron</keyword>
<evidence type="ECO:0000256" key="3">
    <source>
        <dbReference type="ARBA" id="ARBA00009419"/>
    </source>
</evidence>
<keyword evidence="18" id="KW-1185">Reference proteome</keyword>
<dbReference type="SUPFAM" id="SSF49723">
    <property type="entry name" value="Lipase/lipooxygenase domain (PLAT/LH2 domain)"/>
    <property type="match status" value="1"/>
</dbReference>
<dbReference type="PROSITE" id="PS50095">
    <property type="entry name" value="PLAT"/>
    <property type="match status" value="1"/>
</dbReference>
<keyword evidence="9" id="KW-0443">Lipid metabolism</keyword>
<evidence type="ECO:0000313" key="18">
    <source>
        <dbReference type="Proteomes" id="UP000694546"/>
    </source>
</evidence>
<dbReference type="SMART" id="SM00308">
    <property type="entry name" value="LH2"/>
    <property type="match status" value="1"/>
</dbReference>
<feature type="domain" description="PLAT" evidence="15">
    <location>
        <begin position="2"/>
        <end position="119"/>
    </location>
</feature>
<evidence type="ECO:0000259" key="15">
    <source>
        <dbReference type="PROSITE" id="PS50095"/>
    </source>
</evidence>
<feature type="binding site" evidence="10">
    <location>
        <position position="545"/>
    </location>
    <ligand>
        <name>Fe cation</name>
        <dbReference type="ChEBI" id="CHEBI:24875"/>
        <note>catalytic</note>
    </ligand>
</feature>
<dbReference type="PROSITE" id="PS00711">
    <property type="entry name" value="LIPOXYGENASE_1"/>
    <property type="match status" value="1"/>
</dbReference>
<dbReference type="AlphaFoldDB" id="A0A8C4ZN36"/>
<evidence type="ECO:0000256" key="1">
    <source>
        <dbReference type="ARBA" id="ARBA00004496"/>
    </source>
</evidence>
<gene>
    <name evidence="17" type="primary">LOC115537653</name>
</gene>
<dbReference type="Pfam" id="PF00305">
    <property type="entry name" value="Lipoxygenase"/>
    <property type="match status" value="1"/>
</dbReference>
<dbReference type="PRINTS" id="PR00087">
    <property type="entry name" value="LIPOXYGENASE"/>
</dbReference>
<proteinExistence type="inferred from homology"/>
<evidence type="ECO:0000256" key="6">
    <source>
        <dbReference type="ARBA" id="ARBA00022964"/>
    </source>
</evidence>
<feature type="site" description="Essential for stabilizing binding to COTL1" evidence="12">
    <location>
        <position position="104"/>
    </location>
</feature>
<dbReference type="GeneTree" id="ENSGT00940000161510"/>
<feature type="binding site" evidence="11">
    <location>
        <position position="80"/>
    </location>
    <ligand>
        <name>Ca(2+)</name>
        <dbReference type="ChEBI" id="CHEBI:29108"/>
        <label>1</label>
    </ligand>
</feature>
<comment type="similarity">
    <text evidence="3 14">Belongs to the lipoxygenase family.</text>
</comment>
<dbReference type="InterPro" id="IPR001024">
    <property type="entry name" value="PLAT/LH2_dom"/>
</dbReference>
<comment type="caution">
    <text evidence="13">Lacks conserved residue(s) required for the propagation of feature annotation.</text>
</comment>
<keyword evidence="11" id="KW-0106">Calcium</keyword>
<dbReference type="GO" id="GO:0034440">
    <property type="term" value="P:lipid oxidation"/>
    <property type="evidence" value="ECO:0007669"/>
    <property type="project" value="InterPro"/>
</dbReference>
<keyword evidence="5 10" id="KW-0479">Metal-binding</keyword>
<name>A0A8C4ZN36_GADMO</name>
<evidence type="ECO:0000256" key="12">
    <source>
        <dbReference type="PIRSR" id="PIRSR601885-3"/>
    </source>
</evidence>
<dbReference type="InterPro" id="IPR013819">
    <property type="entry name" value="LipOase_C"/>
</dbReference>
<dbReference type="InterPro" id="IPR001885">
    <property type="entry name" value="LipOase_mml"/>
</dbReference>
<dbReference type="SUPFAM" id="SSF48484">
    <property type="entry name" value="Lipoxigenase"/>
    <property type="match status" value="1"/>
</dbReference>